<keyword evidence="3" id="KW-1185">Reference proteome</keyword>
<proteinExistence type="predicted"/>
<evidence type="ECO:0000256" key="1">
    <source>
        <dbReference type="SAM" id="MobiDB-lite"/>
    </source>
</evidence>
<reference evidence="2" key="1">
    <citation type="journal article" date="2019" name="bioRxiv">
        <title>The Genome of the Zebra Mussel, Dreissena polymorpha: A Resource for Invasive Species Research.</title>
        <authorList>
            <person name="McCartney M.A."/>
            <person name="Auch B."/>
            <person name="Kono T."/>
            <person name="Mallez S."/>
            <person name="Zhang Y."/>
            <person name="Obille A."/>
            <person name="Becker A."/>
            <person name="Abrahante J.E."/>
            <person name="Garbe J."/>
            <person name="Badalamenti J.P."/>
            <person name="Herman A."/>
            <person name="Mangelson H."/>
            <person name="Liachko I."/>
            <person name="Sullivan S."/>
            <person name="Sone E.D."/>
            <person name="Koren S."/>
            <person name="Silverstein K.A.T."/>
            <person name="Beckman K.B."/>
            <person name="Gohl D.M."/>
        </authorList>
    </citation>
    <scope>NUCLEOTIDE SEQUENCE</scope>
    <source>
        <strain evidence="2">Duluth1</strain>
        <tissue evidence="2">Whole animal</tissue>
    </source>
</reference>
<dbReference type="AlphaFoldDB" id="A0A9D4I897"/>
<reference evidence="2" key="2">
    <citation type="submission" date="2020-11" db="EMBL/GenBank/DDBJ databases">
        <authorList>
            <person name="McCartney M.A."/>
            <person name="Auch B."/>
            <person name="Kono T."/>
            <person name="Mallez S."/>
            <person name="Becker A."/>
            <person name="Gohl D.M."/>
            <person name="Silverstein K.A.T."/>
            <person name="Koren S."/>
            <person name="Bechman K.B."/>
            <person name="Herman A."/>
            <person name="Abrahante J.E."/>
            <person name="Garbe J."/>
        </authorList>
    </citation>
    <scope>NUCLEOTIDE SEQUENCE</scope>
    <source>
        <strain evidence="2">Duluth1</strain>
        <tissue evidence="2">Whole animal</tissue>
    </source>
</reference>
<evidence type="ECO:0000313" key="3">
    <source>
        <dbReference type="Proteomes" id="UP000828390"/>
    </source>
</evidence>
<dbReference type="EMBL" id="JAIWYP010000010">
    <property type="protein sequence ID" value="KAH3753566.1"/>
    <property type="molecule type" value="Genomic_DNA"/>
</dbReference>
<feature type="compositionally biased region" description="Basic and acidic residues" evidence="1">
    <location>
        <begin position="108"/>
        <end position="119"/>
    </location>
</feature>
<sequence length="119" mass="12856">MSPPGTVYEPPAGFHFNGVYPTRHHHFAAAQLQPHSTHSDYRNSFSHKGHYANVNLATHLWPDYGGHSERTEPTCPSSADGNHERPRSSGDPAGTASSEQTSVSSAEMKSERTDGGLVS</sequence>
<comment type="caution">
    <text evidence="2">The sequence shown here is derived from an EMBL/GenBank/DDBJ whole genome shotgun (WGS) entry which is preliminary data.</text>
</comment>
<protein>
    <submittedName>
        <fullName evidence="2">Uncharacterized protein</fullName>
    </submittedName>
</protein>
<accession>A0A9D4I897</accession>
<feature type="region of interest" description="Disordered" evidence="1">
    <location>
        <begin position="60"/>
        <end position="119"/>
    </location>
</feature>
<organism evidence="2 3">
    <name type="scientific">Dreissena polymorpha</name>
    <name type="common">Zebra mussel</name>
    <name type="synonym">Mytilus polymorpha</name>
    <dbReference type="NCBI Taxonomy" id="45954"/>
    <lineage>
        <taxon>Eukaryota</taxon>
        <taxon>Metazoa</taxon>
        <taxon>Spiralia</taxon>
        <taxon>Lophotrochozoa</taxon>
        <taxon>Mollusca</taxon>
        <taxon>Bivalvia</taxon>
        <taxon>Autobranchia</taxon>
        <taxon>Heteroconchia</taxon>
        <taxon>Euheterodonta</taxon>
        <taxon>Imparidentia</taxon>
        <taxon>Neoheterodontei</taxon>
        <taxon>Myida</taxon>
        <taxon>Dreissenoidea</taxon>
        <taxon>Dreissenidae</taxon>
        <taxon>Dreissena</taxon>
    </lineage>
</organism>
<feature type="compositionally biased region" description="Polar residues" evidence="1">
    <location>
        <begin position="95"/>
        <end position="107"/>
    </location>
</feature>
<name>A0A9D4I897_DREPO</name>
<evidence type="ECO:0000313" key="2">
    <source>
        <dbReference type="EMBL" id="KAH3753566.1"/>
    </source>
</evidence>
<dbReference type="Proteomes" id="UP000828390">
    <property type="component" value="Unassembled WGS sequence"/>
</dbReference>
<gene>
    <name evidence="2" type="ORF">DPMN_188206</name>
</gene>